<evidence type="ECO:0000313" key="2">
    <source>
        <dbReference type="Proteomes" id="UP000299102"/>
    </source>
</evidence>
<proteinExistence type="predicted"/>
<evidence type="ECO:0008006" key="3">
    <source>
        <dbReference type="Google" id="ProtNLM"/>
    </source>
</evidence>
<dbReference type="Proteomes" id="UP000299102">
    <property type="component" value="Unassembled WGS sequence"/>
</dbReference>
<sequence>MVCSFEPRSVVSGSARVRVCGVPRSVSRAAAAKPRASVPARSSGYPAVCTPSPHTVSAPRIELTGHLPYSPDLAPNDFPSMKNKLRGQCFLSREVAVDLFKMHDLKVPQPELKK</sequence>
<accession>A0A4C1SD17</accession>
<dbReference type="InterPro" id="IPR036397">
    <property type="entry name" value="RNaseH_sf"/>
</dbReference>
<reference evidence="1 2" key="1">
    <citation type="journal article" date="2019" name="Commun. Biol.">
        <title>The bagworm genome reveals a unique fibroin gene that provides high tensile strength.</title>
        <authorList>
            <person name="Kono N."/>
            <person name="Nakamura H."/>
            <person name="Ohtoshi R."/>
            <person name="Tomita M."/>
            <person name="Numata K."/>
            <person name="Arakawa K."/>
        </authorList>
    </citation>
    <scope>NUCLEOTIDE SEQUENCE [LARGE SCALE GENOMIC DNA]</scope>
</reference>
<dbReference type="AlphaFoldDB" id="A0A4C1SD17"/>
<organism evidence="1 2">
    <name type="scientific">Eumeta variegata</name>
    <name type="common">Bagworm moth</name>
    <name type="synonym">Eumeta japonica</name>
    <dbReference type="NCBI Taxonomy" id="151549"/>
    <lineage>
        <taxon>Eukaryota</taxon>
        <taxon>Metazoa</taxon>
        <taxon>Ecdysozoa</taxon>
        <taxon>Arthropoda</taxon>
        <taxon>Hexapoda</taxon>
        <taxon>Insecta</taxon>
        <taxon>Pterygota</taxon>
        <taxon>Neoptera</taxon>
        <taxon>Endopterygota</taxon>
        <taxon>Lepidoptera</taxon>
        <taxon>Glossata</taxon>
        <taxon>Ditrysia</taxon>
        <taxon>Tineoidea</taxon>
        <taxon>Psychidae</taxon>
        <taxon>Oiketicinae</taxon>
        <taxon>Eumeta</taxon>
    </lineage>
</organism>
<keyword evidence="2" id="KW-1185">Reference proteome</keyword>
<comment type="caution">
    <text evidence="1">The sequence shown here is derived from an EMBL/GenBank/DDBJ whole genome shotgun (WGS) entry which is preliminary data.</text>
</comment>
<dbReference type="OrthoDB" id="10017160at2759"/>
<evidence type="ECO:0000313" key="1">
    <source>
        <dbReference type="EMBL" id="GBO99286.1"/>
    </source>
</evidence>
<protein>
    <recommendedName>
        <fullName evidence="3">Histone-lysine N-methyltransferase SETMAR</fullName>
    </recommendedName>
</protein>
<gene>
    <name evidence="1" type="ORF">EVAR_548_1</name>
</gene>
<dbReference type="GO" id="GO:0003676">
    <property type="term" value="F:nucleic acid binding"/>
    <property type="evidence" value="ECO:0007669"/>
    <property type="project" value="InterPro"/>
</dbReference>
<dbReference type="Gene3D" id="3.30.420.10">
    <property type="entry name" value="Ribonuclease H-like superfamily/Ribonuclease H"/>
    <property type="match status" value="1"/>
</dbReference>
<dbReference type="EMBL" id="BGZK01000002">
    <property type="protein sequence ID" value="GBO99286.1"/>
    <property type="molecule type" value="Genomic_DNA"/>
</dbReference>
<name>A0A4C1SD17_EUMVA</name>